<keyword evidence="2" id="KW-1185">Reference proteome</keyword>
<organism evidence="1 2">
    <name type="scientific">Planotetraspora thailandica</name>
    <dbReference type="NCBI Taxonomy" id="487172"/>
    <lineage>
        <taxon>Bacteria</taxon>
        <taxon>Bacillati</taxon>
        <taxon>Actinomycetota</taxon>
        <taxon>Actinomycetes</taxon>
        <taxon>Streptosporangiales</taxon>
        <taxon>Streptosporangiaceae</taxon>
        <taxon>Planotetraspora</taxon>
    </lineage>
</organism>
<evidence type="ECO:0000313" key="1">
    <source>
        <dbReference type="EMBL" id="GII59330.1"/>
    </source>
</evidence>
<dbReference type="AlphaFoldDB" id="A0A8J3Y1U8"/>
<name>A0A8J3Y1U8_9ACTN</name>
<comment type="caution">
    <text evidence="1">The sequence shown here is derived from an EMBL/GenBank/DDBJ whole genome shotgun (WGS) entry which is preliminary data.</text>
</comment>
<proteinExistence type="predicted"/>
<dbReference type="RefSeq" id="WP_275413280.1">
    <property type="nucleotide sequence ID" value="NZ_BOOR01000083.1"/>
</dbReference>
<sequence length="44" mass="4915">MTTATKTYTLLGADGGPYQGFRPCAACCGDRYQAWKDARQKEWP</sequence>
<dbReference type="EMBL" id="BOOR01000083">
    <property type="protein sequence ID" value="GII59330.1"/>
    <property type="molecule type" value="Genomic_DNA"/>
</dbReference>
<dbReference type="Proteomes" id="UP000605992">
    <property type="component" value="Unassembled WGS sequence"/>
</dbReference>
<gene>
    <name evidence="1" type="ORF">Pth03_77190</name>
</gene>
<reference evidence="1" key="1">
    <citation type="submission" date="2021-01" db="EMBL/GenBank/DDBJ databases">
        <title>Whole genome shotgun sequence of Planotetraspora thailandica NBRC 104271.</title>
        <authorList>
            <person name="Komaki H."/>
            <person name="Tamura T."/>
        </authorList>
    </citation>
    <scope>NUCLEOTIDE SEQUENCE</scope>
    <source>
        <strain evidence="1">NBRC 104271</strain>
    </source>
</reference>
<protein>
    <submittedName>
        <fullName evidence="1">Uncharacterized protein</fullName>
    </submittedName>
</protein>
<accession>A0A8J3Y1U8</accession>
<evidence type="ECO:0000313" key="2">
    <source>
        <dbReference type="Proteomes" id="UP000605992"/>
    </source>
</evidence>